<evidence type="ECO:0000256" key="2">
    <source>
        <dbReference type="ARBA" id="ARBA00006829"/>
    </source>
</evidence>
<dbReference type="OrthoDB" id="5086884at2759"/>
<dbReference type="GO" id="GO:0022857">
    <property type="term" value="F:transmembrane transporter activity"/>
    <property type="evidence" value="ECO:0007669"/>
    <property type="project" value="InterPro"/>
</dbReference>
<evidence type="ECO:0000256" key="4">
    <source>
        <dbReference type="ARBA" id="ARBA00022692"/>
    </source>
</evidence>
<dbReference type="InterPro" id="IPR020846">
    <property type="entry name" value="MFS_dom"/>
</dbReference>
<gene>
    <name evidence="10" type="ORF">AOQ84DRAFT_169669</name>
</gene>
<dbReference type="GO" id="GO:0016020">
    <property type="term" value="C:membrane"/>
    <property type="evidence" value="ECO:0007669"/>
    <property type="project" value="UniProtKB-SubCell"/>
</dbReference>
<feature type="transmembrane region" description="Helical" evidence="8">
    <location>
        <begin position="297"/>
        <end position="322"/>
    </location>
</feature>
<proteinExistence type="inferred from homology"/>
<keyword evidence="11" id="KW-1185">Reference proteome</keyword>
<feature type="transmembrane region" description="Helical" evidence="8">
    <location>
        <begin position="118"/>
        <end position="139"/>
    </location>
</feature>
<dbReference type="Gene3D" id="1.20.1250.20">
    <property type="entry name" value="MFS general substrate transporter like domains"/>
    <property type="match status" value="1"/>
</dbReference>
<keyword evidence="5 8" id="KW-1133">Transmembrane helix</keyword>
<dbReference type="InterPro" id="IPR036259">
    <property type="entry name" value="MFS_trans_sf"/>
</dbReference>
<dbReference type="InterPro" id="IPR001958">
    <property type="entry name" value="Tet-R_TetA/multi-R_MdtG-like"/>
</dbReference>
<evidence type="ECO:0000313" key="10">
    <source>
        <dbReference type="EMBL" id="OCL11992.1"/>
    </source>
</evidence>
<dbReference type="PANTHER" id="PTHR23506">
    <property type="entry name" value="GH10249P"/>
    <property type="match status" value="1"/>
</dbReference>
<feature type="compositionally biased region" description="Polar residues" evidence="7">
    <location>
        <begin position="260"/>
        <end position="279"/>
    </location>
</feature>
<feature type="domain" description="Major facilitator superfamily (MFS) profile" evidence="9">
    <location>
        <begin position="17"/>
        <end position="486"/>
    </location>
</feature>
<evidence type="ECO:0000256" key="6">
    <source>
        <dbReference type="ARBA" id="ARBA00023136"/>
    </source>
</evidence>
<organism evidence="10 11">
    <name type="scientific">Glonium stellatum</name>
    <dbReference type="NCBI Taxonomy" id="574774"/>
    <lineage>
        <taxon>Eukaryota</taxon>
        <taxon>Fungi</taxon>
        <taxon>Dikarya</taxon>
        <taxon>Ascomycota</taxon>
        <taxon>Pezizomycotina</taxon>
        <taxon>Dothideomycetes</taxon>
        <taxon>Pleosporomycetidae</taxon>
        <taxon>Gloniales</taxon>
        <taxon>Gloniaceae</taxon>
        <taxon>Glonium</taxon>
    </lineage>
</organism>
<feature type="region of interest" description="Disordered" evidence="7">
    <location>
        <begin position="258"/>
        <end position="281"/>
    </location>
</feature>
<keyword evidence="3" id="KW-0813">Transport</keyword>
<dbReference type="PROSITE" id="PS50850">
    <property type="entry name" value="MFS"/>
    <property type="match status" value="1"/>
</dbReference>
<evidence type="ECO:0000256" key="8">
    <source>
        <dbReference type="SAM" id="Phobius"/>
    </source>
</evidence>
<protein>
    <submittedName>
        <fullName evidence="10">MFS general substrate transporter</fullName>
    </submittedName>
</protein>
<evidence type="ECO:0000256" key="7">
    <source>
        <dbReference type="SAM" id="MobiDB-lite"/>
    </source>
</evidence>
<accession>A0A8E2F7H8</accession>
<evidence type="ECO:0000256" key="1">
    <source>
        <dbReference type="ARBA" id="ARBA00004141"/>
    </source>
</evidence>
<evidence type="ECO:0000256" key="3">
    <source>
        <dbReference type="ARBA" id="ARBA00022448"/>
    </source>
</evidence>
<comment type="similarity">
    <text evidence="2">Belongs to the major facilitator superfamily. Vesicular transporter family.</text>
</comment>
<feature type="transmembrane region" description="Helical" evidence="8">
    <location>
        <begin position="361"/>
        <end position="381"/>
    </location>
</feature>
<feature type="transmembrane region" description="Helical" evidence="8">
    <location>
        <begin position="90"/>
        <end position="112"/>
    </location>
</feature>
<feature type="transmembrane region" description="Helical" evidence="8">
    <location>
        <begin position="54"/>
        <end position="78"/>
    </location>
</feature>
<sequence length="496" mass="52763">MPSSMSLSSIRSSKGFILFAICTAMFSDGFSFGIVVPVIPFVLKHQALVPEKDIQISTSLLIAAFAIADFFGGPLCAWYVDRSKNRRIPWYAGIVLMSIGTVFFGISSRFWMLVISRILQGFSSSILYTVGLAVLVDAVGRDEVGQWMGTAMSCNNVGIIISPLLGGIIYDKSGKMCVFAIMVALGATDIVLRVLMNEKTETPLQSAQTKPTNTVSIEELQVEEKGLQVQVLDMSRPTSSTSKLAGTELSLEQTHHSIASERTLTNSTPAAPENSGSETTKTRRLPGIIKLIRSPRLLAALYGCFINECIVASLCAVIPLFVNSIFNWTSLQAGLLFLTIAIPAFAGPLAGALADKLGARWVAVTGFLLTTPSLILLRLVDHNSKDQMILLCGLLTLAGCTIILFLSPLGAECSFVAEDESKNQNTDMYASSFSLMNCALSAAGLLGPLAAGGIEQKFGWNATTIALGALCASGAVPCALATGSKRAKNAEAKHDV</sequence>
<dbReference type="PANTHER" id="PTHR23506:SF23">
    <property type="entry name" value="GH10249P"/>
    <property type="match status" value="1"/>
</dbReference>
<comment type="subcellular location">
    <subcellularLocation>
        <location evidence="1">Membrane</location>
        <topology evidence="1">Multi-pass membrane protein</topology>
    </subcellularLocation>
</comment>
<evidence type="ECO:0000256" key="5">
    <source>
        <dbReference type="ARBA" id="ARBA00022989"/>
    </source>
</evidence>
<dbReference type="InterPro" id="IPR050930">
    <property type="entry name" value="MFS_Vesicular_Transporter"/>
</dbReference>
<feature type="transmembrane region" description="Helical" evidence="8">
    <location>
        <begin position="458"/>
        <end position="480"/>
    </location>
</feature>
<dbReference type="SUPFAM" id="SSF103473">
    <property type="entry name" value="MFS general substrate transporter"/>
    <property type="match status" value="1"/>
</dbReference>
<feature type="transmembrane region" description="Helical" evidence="8">
    <location>
        <begin position="387"/>
        <end position="407"/>
    </location>
</feature>
<name>A0A8E2F7H8_9PEZI</name>
<dbReference type="AlphaFoldDB" id="A0A8E2F7H8"/>
<evidence type="ECO:0000313" key="11">
    <source>
        <dbReference type="Proteomes" id="UP000250140"/>
    </source>
</evidence>
<dbReference type="EMBL" id="KV748948">
    <property type="protein sequence ID" value="OCL11992.1"/>
    <property type="molecule type" value="Genomic_DNA"/>
</dbReference>
<dbReference type="Proteomes" id="UP000250140">
    <property type="component" value="Unassembled WGS sequence"/>
</dbReference>
<keyword evidence="4 8" id="KW-0812">Transmembrane</keyword>
<dbReference type="PRINTS" id="PR01035">
    <property type="entry name" value="TCRTETA"/>
</dbReference>
<feature type="transmembrane region" description="Helical" evidence="8">
    <location>
        <begin position="334"/>
        <end position="354"/>
    </location>
</feature>
<feature type="transmembrane region" description="Helical" evidence="8">
    <location>
        <begin position="16"/>
        <end position="42"/>
    </location>
</feature>
<dbReference type="InterPro" id="IPR011701">
    <property type="entry name" value="MFS"/>
</dbReference>
<feature type="transmembrane region" description="Helical" evidence="8">
    <location>
        <begin position="428"/>
        <end position="446"/>
    </location>
</feature>
<evidence type="ECO:0000259" key="9">
    <source>
        <dbReference type="PROSITE" id="PS50850"/>
    </source>
</evidence>
<keyword evidence="6 8" id="KW-0472">Membrane</keyword>
<dbReference type="Pfam" id="PF07690">
    <property type="entry name" value="MFS_1"/>
    <property type="match status" value="1"/>
</dbReference>
<dbReference type="CDD" id="cd17325">
    <property type="entry name" value="MFS_MdtG_SLC18_like"/>
    <property type="match status" value="1"/>
</dbReference>
<feature type="transmembrane region" description="Helical" evidence="8">
    <location>
        <begin position="151"/>
        <end position="170"/>
    </location>
</feature>
<reference evidence="10 11" key="1">
    <citation type="journal article" date="2016" name="Nat. Commun.">
        <title>Ectomycorrhizal ecology is imprinted in the genome of the dominant symbiotic fungus Cenococcum geophilum.</title>
        <authorList>
            <consortium name="DOE Joint Genome Institute"/>
            <person name="Peter M."/>
            <person name="Kohler A."/>
            <person name="Ohm R.A."/>
            <person name="Kuo A."/>
            <person name="Krutzmann J."/>
            <person name="Morin E."/>
            <person name="Arend M."/>
            <person name="Barry K.W."/>
            <person name="Binder M."/>
            <person name="Choi C."/>
            <person name="Clum A."/>
            <person name="Copeland A."/>
            <person name="Grisel N."/>
            <person name="Haridas S."/>
            <person name="Kipfer T."/>
            <person name="LaButti K."/>
            <person name="Lindquist E."/>
            <person name="Lipzen A."/>
            <person name="Maire R."/>
            <person name="Meier B."/>
            <person name="Mihaltcheva S."/>
            <person name="Molinier V."/>
            <person name="Murat C."/>
            <person name="Poggeler S."/>
            <person name="Quandt C.A."/>
            <person name="Sperisen C."/>
            <person name="Tritt A."/>
            <person name="Tisserant E."/>
            <person name="Crous P.W."/>
            <person name="Henrissat B."/>
            <person name="Nehls U."/>
            <person name="Egli S."/>
            <person name="Spatafora J.W."/>
            <person name="Grigoriev I.V."/>
            <person name="Martin F.M."/>
        </authorList>
    </citation>
    <scope>NUCLEOTIDE SEQUENCE [LARGE SCALE GENOMIC DNA]</scope>
    <source>
        <strain evidence="10 11">CBS 207.34</strain>
    </source>
</reference>